<dbReference type="GO" id="GO:0008009">
    <property type="term" value="F:chemokine activity"/>
    <property type="evidence" value="ECO:0007669"/>
    <property type="project" value="InterPro"/>
</dbReference>
<evidence type="ECO:0000313" key="3">
    <source>
        <dbReference type="EMBL" id="KFR01256.1"/>
    </source>
</evidence>
<keyword evidence="1" id="KW-0202">Cytokine</keyword>
<dbReference type="InterPro" id="IPR036048">
    <property type="entry name" value="Interleukin_8-like_sf"/>
</dbReference>
<feature type="non-terminal residue" evidence="3">
    <location>
        <position position="1"/>
    </location>
</feature>
<dbReference type="SUPFAM" id="SSF54117">
    <property type="entry name" value="Interleukin 8-like chemokines"/>
    <property type="match status" value="1"/>
</dbReference>
<dbReference type="EMBL" id="KL410945">
    <property type="protein sequence ID" value="KFR01256.1"/>
    <property type="molecule type" value="Genomic_DNA"/>
</dbReference>
<gene>
    <name evidence="3" type="ORF">Y956_03269</name>
</gene>
<feature type="domain" description="Chemokine interleukin-8-like" evidence="2">
    <location>
        <begin position="12"/>
        <end position="42"/>
    </location>
</feature>
<keyword evidence="4" id="KW-1185">Reference proteome</keyword>
<dbReference type="GO" id="GO:0006955">
    <property type="term" value="P:immune response"/>
    <property type="evidence" value="ECO:0007669"/>
    <property type="project" value="InterPro"/>
</dbReference>
<feature type="non-terminal residue" evidence="3">
    <location>
        <position position="43"/>
    </location>
</feature>
<evidence type="ECO:0000313" key="4">
    <source>
        <dbReference type="Proteomes" id="UP000053283"/>
    </source>
</evidence>
<dbReference type="STRING" id="128390.A0A091WI46"/>
<dbReference type="GO" id="GO:0005615">
    <property type="term" value="C:extracellular space"/>
    <property type="evidence" value="ECO:0007669"/>
    <property type="project" value="UniProtKB-KW"/>
</dbReference>
<accession>A0A091WI46</accession>
<dbReference type="Pfam" id="PF00048">
    <property type="entry name" value="IL8"/>
    <property type="match status" value="1"/>
</dbReference>
<dbReference type="InterPro" id="IPR001811">
    <property type="entry name" value="Chemokine_IL8-like_dom"/>
</dbReference>
<evidence type="ECO:0000256" key="1">
    <source>
        <dbReference type="ARBA" id="ARBA00022514"/>
    </source>
</evidence>
<dbReference type="Gene3D" id="2.40.50.40">
    <property type="match status" value="1"/>
</dbReference>
<proteinExistence type="predicted"/>
<reference evidence="3 4" key="1">
    <citation type="submission" date="2014-04" db="EMBL/GenBank/DDBJ databases">
        <title>Genome evolution of avian class.</title>
        <authorList>
            <person name="Zhang G."/>
            <person name="Li C."/>
        </authorList>
    </citation>
    <scope>NUCLEOTIDE SEQUENCE [LARGE SCALE GENOMIC DNA]</scope>
    <source>
        <strain evidence="3">BGI_Y956</strain>
    </source>
</reference>
<name>A0A091WI46_NIPNI</name>
<protein>
    <recommendedName>
        <fullName evidence="2">Chemokine interleukin-8-like domain-containing protein</fullName>
    </recommendedName>
</protein>
<sequence length="43" mass="4573">LSVCLTDGIPTTCCFSYQQYPGPWGLINSICITSSSCTQPGVM</sequence>
<evidence type="ECO:0000259" key="2">
    <source>
        <dbReference type="Pfam" id="PF00048"/>
    </source>
</evidence>
<dbReference type="Proteomes" id="UP000053283">
    <property type="component" value="Unassembled WGS sequence"/>
</dbReference>
<dbReference type="AlphaFoldDB" id="A0A091WI46"/>
<organism evidence="3 4">
    <name type="scientific">Nipponia nippon</name>
    <name type="common">Crested ibis</name>
    <name type="synonym">Ibis nippon</name>
    <dbReference type="NCBI Taxonomy" id="128390"/>
    <lineage>
        <taxon>Eukaryota</taxon>
        <taxon>Metazoa</taxon>
        <taxon>Chordata</taxon>
        <taxon>Craniata</taxon>
        <taxon>Vertebrata</taxon>
        <taxon>Euteleostomi</taxon>
        <taxon>Archelosauria</taxon>
        <taxon>Archosauria</taxon>
        <taxon>Dinosauria</taxon>
        <taxon>Saurischia</taxon>
        <taxon>Theropoda</taxon>
        <taxon>Coelurosauria</taxon>
        <taxon>Aves</taxon>
        <taxon>Neognathae</taxon>
        <taxon>Neoaves</taxon>
        <taxon>Aequornithes</taxon>
        <taxon>Pelecaniformes</taxon>
        <taxon>Threskiornithidae</taxon>
        <taxon>Nipponia</taxon>
    </lineage>
</organism>